<keyword evidence="2" id="KW-0687">Ribonucleoprotein</keyword>
<dbReference type="GO" id="GO:0005840">
    <property type="term" value="C:ribosome"/>
    <property type="evidence" value="ECO:0007669"/>
    <property type="project" value="UniProtKB-KW"/>
</dbReference>
<protein>
    <submittedName>
        <fullName evidence="2">Sigma 54 modulation protein / S30EA ribosomal protein</fullName>
    </submittedName>
</protein>
<evidence type="ECO:0000313" key="2">
    <source>
        <dbReference type="EMBL" id="QDU85746.1"/>
    </source>
</evidence>
<dbReference type="InterPro" id="IPR036567">
    <property type="entry name" value="RHF-like"/>
</dbReference>
<proteinExistence type="predicted"/>
<feature type="coiled-coil region" evidence="1">
    <location>
        <begin position="73"/>
        <end position="100"/>
    </location>
</feature>
<dbReference type="SUPFAM" id="SSF69754">
    <property type="entry name" value="Ribosome binding protein Y (YfiA homologue)"/>
    <property type="match status" value="1"/>
</dbReference>
<reference evidence="2 3" key="1">
    <citation type="submission" date="2019-02" db="EMBL/GenBank/DDBJ databases">
        <title>Deep-cultivation of Planctomycetes and their phenomic and genomic characterization uncovers novel biology.</title>
        <authorList>
            <person name="Wiegand S."/>
            <person name="Jogler M."/>
            <person name="Boedeker C."/>
            <person name="Pinto D."/>
            <person name="Vollmers J."/>
            <person name="Rivas-Marin E."/>
            <person name="Kohn T."/>
            <person name="Peeters S.H."/>
            <person name="Heuer A."/>
            <person name="Rast P."/>
            <person name="Oberbeckmann S."/>
            <person name="Bunk B."/>
            <person name="Jeske O."/>
            <person name="Meyerdierks A."/>
            <person name="Storesund J.E."/>
            <person name="Kallscheuer N."/>
            <person name="Luecker S."/>
            <person name="Lage O.M."/>
            <person name="Pohl T."/>
            <person name="Merkel B.J."/>
            <person name="Hornburger P."/>
            <person name="Mueller R.-W."/>
            <person name="Bruemmer F."/>
            <person name="Labrenz M."/>
            <person name="Spormann A.M."/>
            <person name="Op den Camp H."/>
            <person name="Overmann J."/>
            <person name="Amann R."/>
            <person name="Jetten M.S.M."/>
            <person name="Mascher T."/>
            <person name="Medema M.H."/>
            <person name="Devos D.P."/>
            <person name="Kaster A.-K."/>
            <person name="Ovreas L."/>
            <person name="Rohde M."/>
            <person name="Galperin M.Y."/>
            <person name="Jogler C."/>
        </authorList>
    </citation>
    <scope>NUCLEOTIDE SEQUENCE [LARGE SCALE GENOMIC DNA]</scope>
    <source>
        <strain evidence="2 3">Pla163</strain>
    </source>
</reference>
<gene>
    <name evidence="2" type="ORF">Pla163_28800</name>
</gene>
<evidence type="ECO:0000256" key="1">
    <source>
        <dbReference type="SAM" id="Coils"/>
    </source>
</evidence>
<dbReference type="Pfam" id="PF02482">
    <property type="entry name" value="Ribosomal_S30AE"/>
    <property type="match status" value="1"/>
</dbReference>
<accession>A0A518D2P3</accession>
<name>A0A518D2P3_9BACT</name>
<dbReference type="Proteomes" id="UP000319342">
    <property type="component" value="Chromosome"/>
</dbReference>
<keyword evidence="1" id="KW-0175">Coiled coil</keyword>
<evidence type="ECO:0000313" key="3">
    <source>
        <dbReference type="Proteomes" id="UP000319342"/>
    </source>
</evidence>
<keyword evidence="2" id="KW-0689">Ribosomal protein</keyword>
<dbReference type="InterPro" id="IPR003489">
    <property type="entry name" value="RHF/RaiA"/>
</dbReference>
<dbReference type="AlphaFoldDB" id="A0A518D2P3"/>
<sequence>MDLEINTLHESYPPQAAEQVRERLEVLTRLDGIASRVRAVIEREGEHRHHVELVASSWGRAVHRIEAESKSLMGAVNEAVQRMERTLRRREERHRDQQRRQGGTA</sequence>
<dbReference type="RefSeq" id="WP_145189668.1">
    <property type="nucleotide sequence ID" value="NZ_CP036290.1"/>
</dbReference>
<dbReference type="EMBL" id="CP036290">
    <property type="protein sequence ID" value="QDU85746.1"/>
    <property type="molecule type" value="Genomic_DNA"/>
</dbReference>
<keyword evidence="3" id="KW-1185">Reference proteome</keyword>
<dbReference type="Gene3D" id="3.30.160.100">
    <property type="entry name" value="Ribosome hibernation promotion factor-like"/>
    <property type="match status" value="1"/>
</dbReference>
<organism evidence="2 3">
    <name type="scientific">Rohdeia mirabilis</name>
    <dbReference type="NCBI Taxonomy" id="2528008"/>
    <lineage>
        <taxon>Bacteria</taxon>
        <taxon>Pseudomonadati</taxon>
        <taxon>Planctomycetota</taxon>
        <taxon>Planctomycetia</taxon>
        <taxon>Planctomycetia incertae sedis</taxon>
        <taxon>Rohdeia</taxon>
    </lineage>
</organism>